<dbReference type="PANTHER" id="PTHR38834">
    <property type="entry name" value="PERIPLASMIC SUBSTRATE BINDING PROTEIN FAMILY 3"/>
    <property type="match status" value="1"/>
</dbReference>
<name>A0A6L6Q051_9BURK</name>
<sequence length="244" mass="27079">MKRRNLLTYAALSAVLAKAGAAPLAAMRLVTTHLPPLVQENHTERPGALQELVAEICKRAGLAPDTAYVPWRRALFLATTMPATAIYPLTRVPERESQFRWLAPLYDEHYVFVAPRGKRFDISQPDKMKDRRIAMLRGAAQILMLRELGYHHFVEAKSIDEVHRFLVGGMADASFGERNIIRASLQSRGAETAFDTSAPVRTTTAWLAGSLDFTADDALLFKRAADAMAAEGVSKKILAKYNLE</sequence>
<evidence type="ECO:0000313" key="2">
    <source>
        <dbReference type="EMBL" id="MTW02628.1"/>
    </source>
</evidence>
<proteinExistence type="predicted"/>
<organism evidence="2 3">
    <name type="scientific">Pseudoduganella ginsengisoli</name>
    <dbReference type="NCBI Taxonomy" id="1462440"/>
    <lineage>
        <taxon>Bacteria</taxon>
        <taxon>Pseudomonadati</taxon>
        <taxon>Pseudomonadota</taxon>
        <taxon>Betaproteobacteria</taxon>
        <taxon>Burkholderiales</taxon>
        <taxon>Oxalobacteraceae</taxon>
        <taxon>Telluria group</taxon>
        <taxon>Pseudoduganella</taxon>
    </lineage>
</organism>
<gene>
    <name evidence="2" type="ORF">GM668_11095</name>
</gene>
<accession>A0A6L6Q051</accession>
<keyword evidence="1" id="KW-0732">Signal</keyword>
<feature type="chain" id="PRO_5027099088" evidence="1">
    <location>
        <begin position="22"/>
        <end position="244"/>
    </location>
</feature>
<dbReference type="AlphaFoldDB" id="A0A6L6Q051"/>
<dbReference type="OrthoDB" id="8594082at2"/>
<dbReference type="EMBL" id="WNLA01000005">
    <property type="protein sequence ID" value="MTW02628.1"/>
    <property type="molecule type" value="Genomic_DNA"/>
</dbReference>
<feature type="signal peptide" evidence="1">
    <location>
        <begin position="1"/>
        <end position="21"/>
    </location>
</feature>
<dbReference type="SUPFAM" id="SSF53850">
    <property type="entry name" value="Periplasmic binding protein-like II"/>
    <property type="match status" value="1"/>
</dbReference>
<evidence type="ECO:0000313" key="3">
    <source>
        <dbReference type="Proteomes" id="UP000484015"/>
    </source>
</evidence>
<reference evidence="2 3" key="1">
    <citation type="submission" date="2019-11" db="EMBL/GenBank/DDBJ databases">
        <title>Type strains purchased from KCTC, JCM and DSMZ.</title>
        <authorList>
            <person name="Lu H."/>
        </authorList>
    </citation>
    <scope>NUCLEOTIDE SEQUENCE [LARGE SCALE GENOMIC DNA]</scope>
    <source>
        <strain evidence="2 3">KCTC 42409</strain>
    </source>
</reference>
<dbReference type="RefSeq" id="WP_155439010.1">
    <property type="nucleotide sequence ID" value="NZ_WNLA01000005.1"/>
</dbReference>
<comment type="caution">
    <text evidence="2">The sequence shown here is derived from an EMBL/GenBank/DDBJ whole genome shotgun (WGS) entry which is preliminary data.</text>
</comment>
<keyword evidence="3" id="KW-1185">Reference proteome</keyword>
<protein>
    <submittedName>
        <fullName evidence="2">Transporter substrate-binding domain-containing protein</fullName>
    </submittedName>
</protein>
<evidence type="ECO:0000256" key="1">
    <source>
        <dbReference type="SAM" id="SignalP"/>
    </source>
</evidence>
<dbReference type="Gene3D" id="3.40.190.10">
    <property type="entry name" value="Periplasmic binding protein-like II"/>
    <property type="match status" value="2"/>
</dbReference>
<dbReference type="PANTHER" id="PTHR38834:SF3">
    <property type="entry name" value="SOLUTE-BINDING PROTEIN FAMILY 3_N-TERMINAL DOMAIN-CONTAINING PROTEIN"/>
    <property type="match status" value="1"/>
</dbReference>
<dbReference type="Proteomes" id="UP000484015">
    <property type="component" value="Unassembled WGS sequence"/>
</dbReference>